<dbReference type="InterPro" id="IPR001278">
    <property type="entry name" value="Arg-tRNA-ligase"/>
</dbReference>
<organism evidence="15 16">
    <name type="scientific">Klenkia soli</name>
    <dbReference type="NCBI Taxonomy" id="1052260"/>
    <lineage>
        <taxon>Bacteria</taxon>
        <taxon>Bacillati</taxon>
        <taxon>Actinomycetota</taxon>
        <taxon>Actinomycetes</taxon>
        <taxon>Geodermatophilales</taxon>
        <taxon>Geodermatophilaceae</taxon>
        <taxon>Klenkia</taxon>
    </lineage>
</organism>
<reference evidence="16" key="1">
    <citation type="submission" date="2016-10" db="EMBL/GenBank/DDBJ databases">
        <authorList>
            <person name="Varghese N."/>
            <person name="Submissions S."/>
        </authorList>
    </citation>
    <scope>NUCLEOTIDE SEQUENCE [LARGE SCALE GENOMIC DNA]</scope>
    <source>
        <strain evidence="16">DSM 45843</strain>
    </source>
</reference>
<dbReference type="GO" id="GO:0006420">
    <property type="term" value="P:arginyl-tRNA aminoacylation"/>
    <property type="evidence" value="ECO:0007669"/>
    <property type="project" value="UniProtKB-UniRule"/>
</dbReference>
<evidence type="ECO:0000256" key="8">
    <source>
        <dbReference type="ARBA" id="ARBA00022917"/>
    </source>
</evidence>
<dbReference type="Pfam" id="PF00750">
    <property type="entry name" value="tRNA-synt_1d"/>
    <property type="match status" value="1"/>
</dbReference>
<accession>A0A1H0HMH5</accession>
<dbReference type="FunFam" id="1.10.730.10:FF:000008">
    <property type="entry name" value="Arginine--tRNA ligase"/>
    <property type="match status" value="1"/>
</dbReference>
<dbReference type="InterPro" id="IPR005148">
    <property type="entry name" value="Arg-tRNA-synth_N"/>
</dbReference>
<evidence type="ECO:0000256" key="4">
    <source>
        <dbReference type="ARBA" id="ARBA00022490"/>
    </source>
</evidence>
<gene>
    <name evidence="11" type="primary">argS</name>
    <name evidence="15" type="ORF">SAMN05660199_01505</name>
</gene>
<evidence type="ECO:0000256" key="2">
    <source>
        <dbReference type="ARBA" id="ARBA00005594"/>
    </source>
</evidence>
<dbReference type="InterPro" id="IPR014729">
    <property type="entry name" value="Rossmann-like_a/b/a_fold"/>
</dbReference>
<dbReference type="InterPro" id="IPR001412">
    <property type="entry name" value="aa-tRNA-synth_I_CS"/>
</dbReference>
<dbReference type="FunFam" id="3.40.50.620:FF:000062">
    <property type="entry name" value="Arginine--tRNA ligase"/>
    <property type="match status" value="1"/>
</dbReference>
<dbReference type="OrthoDB" id="9803211at2"/>
<keyword evidence="6 11" id="KW-0547">Nucleotide-binding</keyword>
<dbReference type="SMART" id="SM00836">
    <property type="entry name" value="DALR_1"/>
    <property type="match status" value="1"/>
</dbReference>
<dbReference type="CDD" id="cd00671">
    <property type="entry name" value="ArgRS_core"/>
    <property type="match status" value="1"/>
</dbReference>
<dbReference type="Gene3D" id="3.30.1360.70">
    <property type="entry name" value="Arginyl tRNA synthetase N-terminal domain"/>
    <property type="match status" value="1"/>
</dbReference>
<evidence type="ECO:0000256" key="12">
    <source>
        <dbReference type="RuleBase" id="RU363038"/>
    </source>
</evidence>
<dbReference type="SUPFAM" id="SSF47323">
    <property type="entry name" value="Anticodon-binding domain of a subclass of class I aminoacyl-tRNA synthetases"/>
    <property type="match status" value="1"/>
</dbReference>
<keyword evidence="4 11" id="KW-0963">Cytoplasm</keyword>
<keyword evidence="8 11" id="KW-0648">Protein biosynthesis</keyword>
<comment type="subunit">
    <text evidence="3 11">Monomer.</text>
</comment>
<dbReference type="SMART" id="SM01016">
    <property type="entry name" value="Arg_tRNA_synt_N"/>
    <property type="match status" value="1"/>
</dbReference>
<evidence type="ECO:0000313" key="15">
    <source>
        <dbReference type="EMBL" id="SDO20297.1"/>
    </source>
</evidence>
<dbReference type="Pfam" id="PF05746">
    <property type="entry name" value="DALR_1"/>
    <property type="match status" value="1"/>
</dbReference>
<feature type="short sequence motif" description="'HIGH' region" evidence="11">
    <location>
        <begin position="129"/>
        <end position="139"/>
    </location>
</feature>
<evidence type="ECO:0000256" key="10">
    <source>
        <dbReference type="ARBA" id="ARBA00049339"/>
    </source>
</evidence>
<evidence type="ECO:0000256" key="11">
    <source>
        <dbReference type="HAMAP-Rule" id="MF_00123"/>
    </source>
</evidence>
<dbReference type="STRING" id="1052260.SAMN05660199_01505"/>
<keyword evidence="7 11" id="KW-0067">ATP-binding</keyword>
<evidence type="ECO:0000256" key="5">
    <source>
        <dbReference type="ARBA" id="ARBA00022598"/>
    </source>
</evidence>
<evidence type="ECO:0000256" key="7">
    <source>
        <dbReference type="ARBA" id="ARBA00022840"/>
    </source>
</evidence>
<comment type="catalytic activity">
    <reaction evidence="10 11">
        <text>tRNA(Arg) + L-arginine + ATP = L-arginyl-tRNA(Arg) + AMP + diphosphate</text>
        <dbReference type="Rhea" id="RHEA:20301"/>
        <dbReference type="Rhea" id="RHEA-COMP:9658"/>
        <dbReference type="Rhea" id="RHEA-COMP:9673"/>
        <dbReference type="ChEBI" id="CHEBI:30616"/>
        <dbReference type="ChEBI" id="CHEBI:32682"/>
        <dbReference type="ChEBI" id="CHEBI:33019"/>
        <dbReference type="ChEBI" id="CHEBI:78442"/>
        <dbReference type="ChEBI" id="CHEBI:78513"/>
        <dbReference type="ChEBI" id="CHEBI:456215"/>
        <dbReference type="EC" id="6.1.1.19"/>
    </reaction>
</comment>
<dbReference type="SUPFAM" id="SSF55190">
    <property type="entry name" value="Arginyl-tRNA synthetase (ArgRS), N-terminal 'additional' domain"/>
    <property type="match status" value="1"/>
</dbReference>
<evidence type="ECO:0000259" key="13">
    <source>
        <dbReference type="SMART" id="SM00836"/>
    </source>
</evidence>
<dbReference type="AlphaFoldDB" id="A0A1H0HMH5"/>
<keyword evidence="9 11" id="KW-0030">Aminoacyl-tRNA synthetase</keyword>
<evidence type="ECO:0000256" key="3">
    <source>
        <dbReference type="ARBA" id="ARBA00011245"/>
    </source>
</evidence>
<keyword evidence="5 11" id="KW-0436">Ligase</keyword>
<dbReference type="NCBIfam" id="TIGR00456">
    <property type="entry name" value="argS"/>
    <property type="match status" value="1"/>
</dbReference>
<evidence type="ECO:0000259" key="14">
    <source>
        <dbReference type="SMART" id="SM01016"/>
    </source>
</evidence>
<evidence type="ECO:0000256" key="6">
    <source>
        <dbReference type="ARBA" id="ARBA00022741"/>
    </source>
</evidence>
<dbReference type="HAMAP" id="MF_00123">
    <property type="entry name" value="Arg_tRNA_synth"/>
    <property type="match status" value="1"/>
</dbReference>
<dbReference type="PROSITE" id="PS00178">
    <property type="entry name" value="AA_TRNA_LIGASE_I"/>
    <property type="match status" value="1"/>
</dbReference>
<dbReference type="Gene3D" id="1.10.730.10">
    <property type="entry name" value="Isoleucyl-tRNA Synthetase, Domain 1"/>
    <property type="match status" value="1"/>
</dbReference>
<feature type="domain" description="Arginyl tRNA synthetase N-terminal" evidence="14">
    <location>
        <begin position="4"/>
        <end position="92"/>
    </location>
</feature>
<evidence type="ECO:0000313" key="16">
    <source>
        <dbReference type="Proteomes" id="UP000199088"/>
    </source>
</evidence>
<dbReference type="PRINTS" id="PR01038">
    <property type="entry name" value="TRNASYNTHARG"/>
</dbReference>
<dbReference type="EC" id="6.1.1.19" evidence="11"/>
<dbReference type="GO" id="GO:0005737">
    <property type="term" value="C:cytoplasm"/>
    <property type="evidence" value="ECO:0007669"/>
    <property type="project" value="UniProtKB-SubCell"/>
</dbReference>
<keyword evidence="16" id="KW-1185">Reference proteome</keyword>
<dbReference type="Proteomes" id="UP000199088">
    <property type="component" value="Unassembled WGS sequence"/>
</dbReference>
<comment type="similarity">
    <text evidence="2 11 12">Belongs to the class-I aminoacyl-tRNA synthetase family.</text>
</comment>
<proteinExistence type="inferred from homology"/>
<dbReference type="InterPro" id="IPR036695">
    <property type="entry name" value="Arg-tRNA-synth_N_sf"/>
</dbReference>
<dbReference type="PANTHER" id="PTHR11956:SF5">
    <property type="entry name" value="ARGININE--TRNA LIGASE, CYTOPLASMIC"/>
    <property type="match status" value="1"/>
</dbReference>
<dbReference type="SUPFAM" id="SSF52374">
    <property type="entry name" value="Nucleotidylyl transferase"/>
    <property type="match status" value="1"/>
</dbReference>
<dbReference type="InterPro" id="IPR009080">
    <property type="entry name" value="tRNAsynth_Ia_anticodon-bd"/>
</dbReference>
<sequence length="553" mass="59104">MTPEQLSALVRAVVAGAVERGTLAVAVPDDVVVERPRNPEHGDYATTVALKLAKQAGRPPREVAEVLAADLREQPGIARVDVAGPGFLNVTFAQGALGQIAVDAVTAGEAYGRTDALAGQRVNLEFVSANPTGPVHIGGTRWAAVGDALGRLLTASGADVSREYYFNDAGSQIDRFARSLVAAAHGRPAPEDGYAGDYIGEIAASVVAAEPGVTELPAEQEQERFRVRGVDLMFGEIKASLADFGVVFDTYFSEATLHASGALEKVIGTLRERGHVYEADGATWLRTTDFGDDKDRPLVKSDGDYTYFAADCAYYQDKRSRGFDRVVIMLGADHAGYVGRYKALVAALGDDPAANLEILLGQLVNLVRDGQPLRMSKRAGTVITLADLVEAVGADAARYALARASVDQQIDLDLDLWSRAASDNPVFYVQYAHARIASLLRGAADLGIDLGTAATVDATPLAHPREVDLLRAVAEFPRVVTAAAELRAPHRVARYLEELAGTYHRFYDVCRVLPRGDDEVTPTTVARLWLCAATAQVLRNGLAVLGVQAPERM</sequence>
<protein>
    <recommendedName>
        <fullName evidence="11">Arginine--tRNA ligase</fullName>
        <ecNumber evidence="11">6.1.1.19</ecNumber>
    </recommendedName>
    <alternativeName>
        <fullName evidence="11">Arginyl-tRNA synthetase</fullName>
        <shortName evidence="11">ArgRS</shortName>
    </alternativeName>
</protein>
<dbReference type="InterPro" id="IPR008909">
    <property type="entry name" value="DALR_anticod-bd"/>
</dbReference>
<feature type="domain" description="DALR anticodon binding" evidence="13">
    <location>
        <begin position="429"/>
        <end position="553"/>
    </location>
</feature>
<dbReference type="RefSeq" id="WP_091242423.1">
    <property type="nucleotide sequence ID" value="NZ_FNIR01000004.1"/>
</dbReference>
<evidence type="ECO:0000256" key="9">
    <source>
        <dbReference type="ARBA" id="ARBA00023146"/>
    </source>
</evidence>
<dbReference type="EMBL" id="FNIR01000004">
    <property type="protein sequence ID" value="SDO20297.1"/>
    <property type="molecule type" value="Genomic_DNA"/>
</dbReference>
<dbReference type="GO" id="GO:0004814">
    <property type="term" value="F:arginine-tRNA ligase activity"/>
    <property type="evidence" value="ECO:0007669"/>
    <property type="project" value="UniProtKB-UniRule"/>
</dbReference>
<comment type="subcellular location">
    <subcellularLocation>
        <location evidence="1 11">Cytoplasm</location>
    </subcellularLocation>
</comment>
<dbReference type="GO" id="GO:0005524">
    <property type="term" value="F:ATP binding"/>
    <property type="evidence" value="ECO:0007669"/>
    <property type="project" value="UniProtKB-UniRule"/>
</dbReference>
<dbReference type="InterPro" id="IPR035684">
    <property type="entry name" value="ArgRS_core"/>
</dbReference>
<dbReference type="Gene3D" id="3.40.50.620">
    <property type="entry name" value="HUPs"/>
    <property type="match status" value="1"/>
</dbReference>
<evidence type="ECO:0000256" key="1">
    <source>
        <dbReference type="ARBA" id="ARBA00004496"/>
    </source>
</evidence>
<name>A0A1H0HMH5_9ACTN</name>
<dbReference type="PANTHER" id="PTHR11956">
    <property type="entry name" value="ARGINYL-TRNA SYNTHETASE"/>
    <property type="match status" value="1"/>
</dbReference>
<dbReference type="Pfam" id="PF03485">
    <property type="entry name" value="Arg_tRNA_synt_N"/>
    <property type="match status" value="1"/>
</dbReference>